<feature type="transmembrane region" description="Helical" evidence="7">
    <location>
        <begin position="260"/>
        <end position="278"/>
    </location>
</feature>
<evidence type="ECO:0000313" key="10">
    <source>
        <dbReference type="Proteomes" id="UP001152592"/>
    </source>
</evidence>
<reference evidence="9" key="1">
    <citation type="submission" date="2021-07" db="EMBL/GenBank/DDBJ databases">
        <authorList>
            <person name="Branca A.L. A."/>
        </authorList>
    </citation>
    <scope>NUCLEOTIDE SEQUENCE</scope>
</reference>
<comment type="similarity">
    <text evidence="6">Belongs to the major facilitator superfamily. Allantoate permease family.</text>
</comment>
<organism evidence="9 10">
    <name type="scientific">Penicillium salamii</name>
    <dbReference type="NCBI Taxonomy" id="1612424"/>
    <lineage>
        <taxon>Eukaryota</taxon>
        <taxon>Fungi</taxon>
        <taxon>Dikarya</taxon>
        <taxon>Ascomycota</taxon>
        <taxon>Pezizomycotina</taxon>
        <taxon>Eurotiomycetes</taxon>
        <taxon>Eurotiomycetidae</taxon>
        <taxon>Eurotiales</taxon>
        <taxon>Aspergillaceae</taxon>
        <taxon>Penicillium</taxon>
    </lineage>
</organism>
<feature type="transmembrane region" description="Helical" evidence="7">
    <location>
        <begin position="333"/>
        <end position="349"/>
    </location>
</feature>
<dbReference type="AlphaFoldDB" id="A0A9W4NPW4"/>
<feature type="transmembrane region" description="Helical" evidence="7">
    <location>
        <begin position="419"/>
        <end position="436"/>
    </location>
</feature>
<feature type="transmembrane region" description="Helical" evidence="7">
    <location>
        <begin position="358"/>
        <end position="378"/>
    </location>
</feature>
<dbReference type="Proteomes" id="UP001152592">
    <property type="component" value="Unassembled WGS sequence"/>
</dbReference>
<evidence type="ECO:0000256" key="2">
    <source>
        <dbReference type="ARBA" id="ARBA00022448"/>
    </source>
</evidence>
<evidence type="ECO:0000256" key="1">
    <source>
        <dbReference type="ARBA" id="ARBA00004141"/>
    </source>
</evidence>
<gene>
    <name evidence="9" type="ORF">PSALAMII_LOCUS6995</name>
</gene>
<dbReference type="PANTHER" id="PTHR43791">
    <property type="entry name" value="PERMEASE-RELATED"/>
    <property type="match status" value="1"/>
</dbReference>
<keyword evidence="5 7" id="KW-0472">Membrane</keyword>
<dbReference type="GO" id="GO:0015233">
    <property type="term" value="F:pantothenate transmembrane transporter activity"/>
    <property type="evidence" value="ECO:0007669"/>
    <property type="project" value="TreeGrafter"/>
</dbReference>
<dbReference type="GO" id="GO:0098717">
    <property type="term" value="P:pantothenate import across plasma membrane"/>
    <property type="evidence" value="ECO:0007669"/>
    <property type="project" value="TreeGrafter"/>
</dbReference>
<evidence type="ECO:0000256" key="4">
    <source>
        <dbReference type="ARBA" id="ARBA00022989"/>
    </source>
</evidence>
<dbReference type="InterPro" id="IPR011701">
    <property type="entry name" value="MFS"/>
</dbReference>
<dbReference type="PANTHER" id="PTHR43791:SF4">
    <property type="entry name" value="PANTOTHENATE TRANSPORTER FEN2"/>
    <property type="match status" value="1"/>
</dbReference>
<evidence type="ECO:0000256" key="3">
    <source>
        <dbReference type="ARBA" id="ARBA00022692"/>
    </source>
</evidence>
<evidence type="ECO:0000313" key="9">
    <source>
        <dbReference type="EMBL" id="CAG8394380.1"/>
    </source>
</evidence>
<dbReference type="FunFam" id="1.20.1250.20:FF:000065">
    <property type="entry name" value="Putative MFS pantothenate transporter"/>
    <property type="match status" value="1"/>
</dbReference>
<feature type="transmembrane region" description="Helical" evidence="7">
    <location>
        <begin position="161"/>
        <end position="180"/>
    </location>
</feature>
<feature type="domain" description="Major facilitator superfamily (MFS) profile" evidence="8">
    <location>
        <begin position="32"/>
        <end position="507"/>
    </location>
</feature>
<keyword evidence="3 7" id="KW-0812">Transmembrane</keyword>
<comment type="subcellular location">
    <subcellularLocation>
        <location evidence="1">Membrane</location>
        <topology evidence="1">Multi-pass membrane protein</topology>
    </subcellularLocation>
</comment>
<name>A0A9W4NPW4_9EURO</name>
<dbReference type="EMBL" id="CAJVPD010000248">
    <property type="protein sequence ID" value="CAG8394380.1"/>
    <property type="molecule type" value="Genomic_DNA"/>
</dbReference>
<keyword evidence="2" id="KW-0813">Transport</keyword>
<dbReference type="GO" id="GO:0005886">
    <property type="term" value="C:plasma membrane"/>
    <property type="evidence" value="ECO:0007669"/>
    <property type="project" value="TreeGrafter"/>
</dbReference>
<feature type="transmembrane region" description="Helical" evidence="7">
    <location>
        <begin position="298"/>
        <end position="321"/>
    </location>
</feature>
<feature type="transmembrane region" description="Helical" evidence="7">
    <location>
        <begin position="99"/>
        <end position="117"/>
    </location>
</feature>
<dbReference type="InterPro" id="IPR036259">
    <property type="entry name" value="MFS_trans_sf"/>
</dbReference>
<dbReference type="Pfam" id="PF07690">
    <property type="entry name" value="MFS_1"/>
    <property type="match status" value="1"/>
</dbReference>
<evidence type="ECO:0000256" key="5">
    <source>
        <dbReference type="ARBA" id="ARBA00023136"/>
    </source>
</evidence>
<feature type="transmembrane region" description="Helical" evidence="7">
    <location>
        <begin position="192"/>
        <end position="214"/>
    </location>
</feature>
<feature type="transmembrane region" description="Helical" evidence="7">
    <location>
        <begin position="129"/>
        <end position="149"/>
    </location>
</feature>
<proteinExistence type="inferred from homology"/>
<dbReference type="OrthoDB" id="629492at2759"/>
<dbReference type="Gene3D" id="1.20.1250.20">
    <property type="entry name" value="MFS general substrate transporter like domains"/>
    <property type="match status" value="1"/>
</dbReference>
<evidence type="ECO:0000259" key="8">
    <source>
        <dbReference type="PROSITE" id="PS50850"/>
    </source>
</evidence>
<comment type="caution">
    <text evidence="9">The sequence shown here is derived from an EMBL/GenBank/DDBJ whole genome shotgun (WGS) entry which is preliminary data.</text>
</comment>
<feature type="transmembrane region" description="Helical" evidence="7">
    <location>
        <begin position="448"/>
        <end position="468"/>
    </location>
</feature>
<dbReference type="InterPro" id="IPR020846">
    <property type="entry name" value="MFS_dom"/>
</dbReference>
<dbReference type="PROSITE" id="PS50850">
    <property type="entry name" value="MFS"/>
    <property type="match status" value="1"/>
</dbReference>
<protein>
    <recommendedName>
        <fullName evidence="8">Major facilitator superfamily (MFS) profile domain-containing protein</fullName>
    </recommendedName>
</protein>
<evidence type="ECO:0000256" key="7">
    <source>
        <dbReference type="SAM" id="Phobius"/>
    </source>
</evidence>
<dbReference type="SUPFAM" id="SSF103473">
    <property type="entry name" value="MFS general substrate transporter"/>
    <property type="match status" value="1"/>
</dbReference>
<accession>A0A9W4NPW4</accession>
<evidence type="ECO:0000256" key="6">
    <source>
        <dbReference type="ARBA" id="ARBA00037968"/>
    </source>
</evidence>
<sequence length="507" mass="56937">MTLLGKIREIVWGNPAPTKQERKLVVKIDCVIMPFICLMYWVNHLDRSNLTNAYVSGLKEDLGMYGTELNQINSVFYVGYTVSQIPNNIILQKVSPQKYLSLCILCWSFLTLGLSFVTSWRQIMAIRFFLGLFESATFVGSHYIMGSWYNTHEIGKRTAVFAASGLAGSMFSGFLQGAIYKNLNGVNGRAGWRWLFIIDFLITIPIAALGYFVFPGHPETIESKFLSLEERALATERLPEPTIKRGTLGWSLLRRVLSSWEVYALSLLALLAGDTEMFADNSILNLYLKYLGTYSVELINYIPTAVFAIALVSILICSWYADYFQKSGGRWHVGGFLASTSILSGAIMLKPPSINAKLFALFLNGVQIGYRGVLFSWANDTMRNDDAKRAIVIGMMNAISESIRFQIKECEQSSAGANFFSPIAIAFYIFWTLLFYNTEQQPMWREGSIAMIVIGICMYFSVGSVVLLERRQTQKATYVLEGESPPIEACQDVTNIQTKVDKEPNSV</sequence>
<keyword evidence="4 7" id="KW-1133">Transmembrane helix</keyword>